<name>A0A1F5ZPJ0_9BACT</name>
<dbReference type="Proteomes" id="UP000176923">
    <property type="component" value="Unassembled WGS sequence"/>
</dbReference>
<proteinExistence type="predicted"/>
<comment type="caution">
    <text evidence="1">The sequence shown here is derived from an EMBL/GenBank/DDBJ whole genome shotgun (WGS) entry which is preliminary data.</text>
</comment>
<dbReference type="EMBL" id="MFJL01000030">
    <property type="protein sequence ID" value="OGG14022.1"/>
    <property type="molecule type" value="Genomic_DNA"/>
</dbReference>
<evidence type="ECO:0000313" key="1">
    <source>
        <dbReference type="EMBL" id="OGG14022.1"/>
    </source>
</evidence>
<accession>A0A1F5ZPJ0</accession>
<evidence type="ECO:0000313" key="2">
    <source>
        <dbReference type="Proteomes" id="UP000176923"/>
    </source>
</evidence>
<organism evidence="1 2">
    <name type="scientific">Candidatus Gottesmanbacteria bacterium RIFCSPHIGHO2_02_FULL_39_11</name>
    <dbReference type="NCBI Taxonomy" id="1798382"/>
    <lineage>
        <taxon>Bacteria</taxon>
        <taxon>Candidatus Gottesmaniibacteriota</taxon>
    </lineage>
</organism>
<sequence>MNGHGNENCIAGDKDKIILESGVNETLLNDKIVYVRSCNVAAGLGVICVRNGTIAFIGYVKKYSLGYTPSSMFHPLKDKVAKLFLEPSNLIPISLIKGNSVKDSYRKSQAALLKNFIFMLSTRATKEQRDAAPSLWRNRKYQVVLGNENVTM</sequence>
<reference evidence="1 2" key="1">
    <citation type="journal article" date="2016" name="Nat. Commun.">
        <title>Thousands of microbial genomes shed light on interconnected biogeochemical processes in an aquifer system.</title>
        <authorList>
            <person name="Anantharaman K."/>
            <person name="Brown C.T."/>
            <person name="Hug L.A."/>
            <person name="Sharon I."/>
            <person name="Castelle C.J."/>
            <person name="Probst A.J."/>
            <person name="Thomas B.C."/>
            <person name="Singh A."/>
            <person name="Wilkins M.J."/>
            <person name="Karaoz U."/>
            <person name="Brodie E.L."/>
            <person name="Williams K.H."/>
            <person name="Hubbard S.S."/>
            <person name="Banfield J.F."/>
        </authorList>
    </citation>
    <scope>NUCLEOTIDE SEQUENCE [LARGE SCALE GENOMIC DNA]</scope>
</reference>
<gene>
    <name evidence="1" type="ORF">A3D77_03450</name>
</gene>
<protein>
    <submittedName>
        <fullName evidence="1">Uncharacterized protein</fullName>
    </submittedName>
</protein>
<dbReference type="AlphaFoldDB" id="A0A1F5ZPJ0"/>
<dbReference type="STRING" id="1798382.A3D77_03450"/>